<dbReference type="OrthoDB" id="7344096at2759"/>
<dbReference type="EMBL" id="CAIX01000425">
    <property type="protein sequence ID" value="CCI50231.1"/>
    <property type="molecule type" value="Genomic_DNA"/>
</dbReference>
<dbReference type="Proteomes" id="UP000053237">
    <property type="component" value="Unassembled WGS sequence"/>
</dbReference>
<name>A0A024GU18_9STRA</name>
<evidence type="ECO:0000256" key="4">
    <source>
        <dbReference type="ARBA" id="ARBA00023242"/>
    </source>
</evidence>
<proteinExistence type="predicted"/>
<dbReference type="AlphaFoldDB" id="A0A024GU18"/>
<dbReference type="PANTHER" id="PTHR31250:SF27">
    <property type="entry name" value="IQ DOMAIN-CONTAINING PROTEIN IQM5"/>
    <property type="match status" value="1"/>
</dbReference>
<evidence type="ECO:0000256" key="1">
    <source>
        <dbReference type="ARBA" id="ARBA00004123"/>
    </source>
</evidence>
<protein>
    <submittedName>
        <fullName evidence="5">Uncharacterized protein</fullName>
    </submittedName>
</protein>
<dbReference type="InParanoid" id="A0A024GU18"/>
<dbReference type="InterPro" id="IPR044159">
    <property type="entry name" value="IQM"/>
</dbReference>
<evidence type="ECO:0000256" key="3">
    <source>
        <dbReference type="ARBA" id="ARBA00022490"/>
    </source>
</evidence>
<keyword evidence="4" id="KW-0539">Nucleus</keyword>
<organism evidence="5 6">
    <name type="scientific">Albugo candida</name>
    <dbReference type="NCBI Taxonomy" id="65357"/>
    <lineage>
        <taxon>Eukaryota</taxon>
        <taxon>Sar</taxon>
        <taxon>Stramenopiles</taxon>
        <taxon>Oomycota</taxon>
        <taxon>Peronosporomycetes</taxon>
        <taxon>Albuginales</taxon>
        <taxon>Albuginaceae</taxon>
        <taxon>Albugo</taxon>
    </lineage>
</organism>
<dbReference type="PANTHER" id="PTHR31250">
    <property type="entry name" value="IQ DOMAIN-CONTAINING PROTEIN IQM3"/>
    <property type="match status" value="1"/>
</dbReference>
<keyword evidence="6" id="KW-1185">Reference proteome</keyword>
<comment type="subcellular location">
    <subcellularLocation>
        <location evidence="2">Cytoplasm</location>
    </subcellularLocation>
    <subcellularLocation>
        <location evidence="1">Nucleus</location>
    </subcellularLocation>
</comment>
<dbReference type="STRING" id="65357.A0A024GU18"/>
<sequence length="279" mass="32631">MHDIVNLAKKYSPKLVKGYSTGNISVVDKKSWLEVCDHKHRYGANLRAYYKEWKRIAETQMECANFWEWLDNDAVEVEGVPRTKLESETVLYCNTAAERKQFTLSINQGIIYHDVSEQKVDTGDEGWIFVLRDGMLYGGQKVTKQIPRIHHTSFVGGECVQTAGMMVIVDGRIQIIYPHSGHYRPSEHEVLILLRFLKDKGVDLSNIRVDVQRIQKVYRQCLHNGELVRKIDNAHFWNANRVLHFLELKQLTSRLHLFDELRVRVAKKWKKEGTKTRYF</sequence>
<evidence type="ECO:0000313" key="6">
    <source>
        <dbReference type="Proteomes" id="UP000053237"/>
    </source>
</evidence>
<reference evidence="5 6" key="1">
    <citation type="submission" date="2012-05" db="EMBL/GenBank/DDBJ databases">
        <title>Recombination and specialization in a pathogen metapopulation.</title>
        <authorList>
            <person name="Gardiner A."/>
            <person name="Kemen E."/>
            <person name="Schultz-Larsen T."/>
            <person name="MacLean D."/>
            <person name="Van Oosterhout C."/>
            <person name="Jones J.D.G."/>
        </authorList>
    </citation>
    <scope>NUCLEOTIDE SEQUENCE [LARGE SCALE GENOMIC DNA]</scope>
    <source>
        <strain evidence="5 6">Ac Nc2</strain>
    </source>
</reference>
<dbReference type="GO" id="GO:0005737">
    <property type="term" value="C:cytoplasm"/>
    <property type="evidence" value="ECO:0007669"/>
    <property type="project" value="UniProtKB-SubCell"/>
</dbReference>
<evidence type="ECO:0000256" key="2">
    <source>
        <dbReference type="ARBA" id="ARBA00004496"/>
    </source>
</evidence>
<dbReference type="GO" id="GO:0005634">
    <property type="term" value="C:nucleus"/>
    <property type="evidence" value="ECO:0007669"/>
    <property type="project" value="UniProtKB-SubCell"/>
</dbReference>
<comment type="caution">
    <text evidence="5">The sequence shown here is derived from an EMBL/GenBank/DDBJ whole genome shotgun (WGS) entry which is preliminary data.</text>
</comment>
<keyword evidence="3" id="KW-0963">Cytoplasm</keyword>
<accession>A0A024GU18</accession>
<gene>
    <name evidence="5" type="ORF">BN9_118260</name>
</gene>
<evidence type="ECO:0000313" key="5">
    <source>
        <dbReference type="EMBL" id="CCI50231.1"/>
    </source>
</evidence>